<proteinExistence type="predicted"/>
<sequence>MDSNQSEVVVQKSLLVSPLRKTKSLGSEVTSAPKAKAEKQDEFCLRKIRFSGKEKTPGVKSFANTRFSSRS</sequence>
<name>H2YNE0_CIOSA</name>
<keyword evidence="2" id="KW-1185">Reference proteome</keyword>
<dbReference type="AlphaFoldDB" id="H2YNE0"/>
<dbReference type="HOGENOM" id="CLU_2739276_0_0_1"/>
<accession>H2YNE0</accession>
<organism evidence="1 2">
    <name type="scientific">Ciona savignyi</name>
    <name type="common">Pacific transparent sea squirt</name>
    <dbReference type="NCBI Taxonomy" id="51511"/>
    <lineage>
        <taxon>Eukaryota</taxon>
        <taxon>Metazoa</taxon>
        <taxon>Chordata</taxon>
        <taxon>Tunicata</taxon>
        <taxon>Ascidiacea</taxon>
        <taxon>Phlebobranchia</taxon>
        <taxon>Cionidae</taxon>
        <taxon>Ciona</taxon>
    </lineage>
</organism>
<dbReference type="GeneTree" id="ENSGT00530000069091"/>
<reference evidence="2" key="1">
    <citation type="submission" date="2003-08" db="EMBL/GenBank/DDBJ databases">
        <authorList>
            <person name="Birren B."/>
            <person name="Nusbaum C."/>
            <person name="Abebe A."/>
            <person name="Abouelleil A."/>
            <person name="Adekoya E."/>
            <person name="Ait-zahra M."/>
            <person name="Allen N."/>
            <person name="Allen T."/>
            <person name="An P."/>
            <person name="Anderson M."/>
            <person name="Anderson S."/>
            <person name="Arachchi H."/>
            <person name="Armbruster J."/>
            <person name="Bachantsang P."/>
            <person name="Baldwin J."/>
            <person name="Barry A."/>
            <person name="Bayul T."/>
            <person name="Blitshsteyn B."/>
            <person name="Bloom T."/>
            <person name="Blye J."/>
            <person name="Boguslavskiy L."/>
            <person name="Borowsky M."/>
            <person name="Boukhgalter B."/>
            <person name="Brunache A."/>
            <person name="Butler J."/>
            <person name="Calixte N."/>
            <person name="Calvo S."/>
            <person name="Camarata J."/>
            <person name="Campo K."/>
            <person name="Chang J."/>
            <person name="Cheshatsang Y."/>
            <person name="Citroen M."/>
            <person name="Collymore A."/>
            <person name="Considine T."/>
            <person name="Cook A."/>
            <person name="Cooke P."/>
            <person name="Corum B."/>
            <person name="Cuomo C."/>
            <person name="David R."/>
            <person name="Dawoe T."/>
            <person name="Degray S."/>
            <person name="Dodge S."/>
            <person name="Dooley K."/>
            <person name="Dorje P."/>
            <person name="Dorjee K."/>
            <person name="Dorris L."/>
            <person name="Duffey N."/>
            <person name="Dupes A."/>
            <person name="Elkins T."/>
            <person name="Engels R."/>
            <person name="Erickson J."/>
            <person name="Farina A."/>
            <person name="Faro S."/>
            <person name="Ferreira P."/>
            <person name="Fischer H."/>
            <person name="Fitzgerald M."/>
            <person name="Foley K."/>
            <person name="Gage D."/>
            <person name="Galagan J."/>
            <person name="Gearin G."/>
            <person name="Gnerre S."/>
            <person name="Gnirke A."/>
            <person name="Goyette A."/>
            <person name="Graham J."/>
            <person name="Grandbois E."/>
            <person name="Gyaltsen K."/>
            <person name="Hafez N."/>
            <person name="Hagopian D."/>
            <person name="Hagos B."/>
            <person name="Hall J."/>
            <person name="Hatcher B."/>
            <person name="Heller A."/>
            <person name="Higgins H."/>
            <person name="Honan T."/>
            <person name="Horn A."/>
            <person name="Houde N."/>
            <person name="Hughes L."/>
            <person name="Hulme W."/>
            <person name="Husby E."/>
            <person name="Iliev I."/>
            <person name="Jaffe D."/>
            <person name="Jones C."/>
            <person name="Kamal M."/>
            <person name="Kamat A."/>
            <person name="Kamvysselis M."/>
            <person name="Karlsson E."/>
            <person name="Kells C."/>
            <person name="Kieu A."/>
            <person name="Kisner P."/>
            <person name="Kodira C."/>
            <person name="Kulbokas E."/>
            <person name="Labutti K."/>
            <person name="Lama D."/>
            <person name="Landers T."/>
            <person name="Leger J."/>
            <person name="Levine S."/>
            <person name="Lewis D."/>
            <person name="Lewis T."/>
            <person name="Lindblad-toh K."/>
            <person name="Liu X."/>
            <person name="Lokyitsang T."/>
            <person name="Lokyitsang Y."/>
            <person name="Lucien O."/>
            <person name="Lui A."/>
            <person name="Ma L.J."/>
            <person name="Mabbitt R."/>
            <person name="Macdonald J."/>
            <person name="Maclean C."/>
            <person name="Major J."/>
            <person name="Manning J."/>
            <person name="Marabella R."/>
            <person name="Maru K."/>
            <person name="Matthews C."/>
            <person name="Mauceli E."/>
            <person name="Mccarthy M."/>
            <person name="Mcdonough S."/>
            <person name="Mcghee T."/>
            <person name="Meldrim J."/>
            <person name="Meneus L."/>
            <person name="Mesirov J."/>
            <person name="Mihalev A."/>
            <person name="Mihova T."/>
            <person name="Mikkelsen T."/>
            <person name="Mlenga V."/>
            <person name="Moru K."/>
            <person name="Mozes J."/>
            <person name="Mulrain L."/>
            <person name="Munson G."/>
            <person name="Naylor J."/>
            <person name="Newes C."/>
            <person name="Nguyen C."/>
            <person name="Nguyen N."/>
            <person name="Nguyen T."/>
            <person name="Nicol R."/>
            <person name="Nielsen C."/>
            <person name="Nizzari M."/>
            <person name="Norbu C."/>
            <person name="Norbu N."/>
            <person name="O'donnell P."/>
            <person name="Okoawo O."/>
            <person name="O'leary S."/>
            <person name="Omotosho B."/>
            <person name="O'neill K."/>
            <person name="Osman S."/>
            <person name="Parker S."/>
            <person name="Perrin D."/>
            <person name="Phunkhang P."/>
            <person name="Piqani B."/>
            <person name="Purcell S."/>
            <person name="Rachupka T."/>
            <person name="Ramasamy U."/>
            <person name="Rameau R."/>
            <person name="Ray V."/>
            <person name="Raymond C."/>
            <person name="Retta R."/>
            <person name="Richardson S."/>
            <person name="Rise C."/>
            <person name="Rodriguez J."/>
            <person name="Rogers J."/>
            <person name="Rogov P."/>
            <person name="Rutman M."/>
            <person name="Schupbach R."/>
            <person name="Seaman C."/>
            <person name="Settipalli S."/>
            <person name="Sharpe T."/>
            <person name="Sheridan J."/>
            <person name="Sherpa N."/>
            <person name="Shi J."/>
            <person name="Smirnov S."/>
            <person name="Smith C."/>
            <person name="Sougnez C."/>
            <person name="Spencer B."/>
            <person name="Stalker J."/>
            <person name="Stange-thomann N."/>
            <person name="Stavropoulos S."/>
            <person name="Stetson K."/>
            <person name="Stone C."/>
            <person name="Stone S."/>
            <person name="Stubbs M."/>
            <person name="Talamas J."/>
            <person name="Tchuinga P."/>
            <person name="Tenzing P."/>
            <person name="Tesfaye S."/>
            <person name="Theodore J."/>
            <person name="Thoulutsang Y."/>
            <person name="Topham K."/>
            <person name="Towey S."/>
            <person name="Tsamla T."/>
            <person name="Tsomo N."/>
            <person name="Vallee D."/>
            <person name="Vassiliev H."/>
            <person name="Venkataraman V."/>
            <person name="Vinson J."/>
            <person name="Vo A."/>
            <person name="Wade C."/>
            <person name="Wang S."/>
            <person name="Wangchuk T."/>
            <person name="Wangdi T."/>
            <person name="Whittaker C."/>
            <person name="Wilkinson J."/>
            <person name="Wu Y."/>
            <person name="Wyman D."/>
            <person name="Yadav S."/>
            <person name="Yang S."/>
            <person name="Yang X."/>
            <person name="Yeager S."/>
            <person name="Yee E."/>
            <person name="Young G."/>
            <person name="Zainoun J."/>
            <person name="Zembeck L."/>
            <person name="Zimmer A."/>
            <person name="Zody M."/>
            <person name="Lander E."/>
        </authorList>
    </citation>
    <scope>NUCLEOTIDE SEQUENCE [LARGE SCALE GENOMIC DNA]</scope>
</reference>
<evidence type="ECO:0000313" key="2">
    <source>
        <dbReference type="Proteomes" id="UP000007875"/>
    </source>
</evidence>
<protein>
    <submittedName>
        <fullName evidence="1">Uncharacterized protein</fullName>
    </submittedName>
</protein>
<evidence type="ECO:0000313" key="1">
    <source>
        <dbReference type="Ensembl" id="ENSCSAVP00000006847.1"/>
    </source>
</evidence>
<reference evidence="1" key="2">
    <citation type="submission" date="2025-08" db="UniProtKB">
        <authorList>
            <consortium name="Ensembl"/>
        </authorList>
    </citation>
    <scope>IDENTIFICATION</scope>
</reference>
<dbReference type="InParanoid" id="H2YNE0"/>
<reference evidence="1" key="3">
    <citation type="submission" date="2025-09" db="UniProtKB">
        <authorList>
            <consortium name="Ensembl"/>
        </authorList>
    </citation>
    <scope>IDENTIFICATION</scope>
</reference>
<dbReference type="Ensembl" id="ENSCSAVT00000006934.1">
    <property type="protein sequence ID" value="ENSCSAVP00000006847.1"/>
    <property type="gene ID" value="ENSCSAVG00000004081.1"/>
</dbReference>
<dbReference type="Proteomes" id="UP000007875">
    <property type="component" value="Unassembled WGS sequence"/>
</dbReference>